<dbReference type="InterPro" id="IPR036380">
    <property type="entry name" value="Isochorismatase-like_sf"/>
</dbReference>
<gene>
    <name evidence="3" type="ORF">GCM10009410_05320</name>
</gene>
<name>A0ABQ2QE36_9GAMM</name>
<reference evidence="4" key="1">
    <citation type="journal article" date="2019" name="Int. J. Syst. Evol. Microbiol.">
        <title>The Global Catalogue of Microorganisms (GCM) 10K type strain sequencing project: providing services to taxonomists for standard genome sequencing and annotation.</title>
        <authorList>
            <consortium name="The Broad Institute Genomics Platform"/>
            <consortium name="The Broad Institute Genome Sequencing Center for Infectious Disease"/>
            <person name="Wu L."/>
            <person name="Ma J."/>
        </authorList>
    </citation>
    <scope>NUCLEOTIDE SEQUENCE [LARGE SCALE GENOMIC DNA]</scope>
    <source>
        <strain evidence="4">JCM 32305</strain>
    </source>
</reference>
<dbReference type="InterPro" id="IPR000868">
    <property type="entry name" value="Isochorismatase-like_dom"/>
</dbReference>
<comment type="caution">
    <text evidence="3">The sequence shown here is derived from an EMBL/GenBank/DDBJ whole genome shotgun (WGS) entry which is preliminary data.</text>
</comment>
<protein>
    <recommendedName>
        <fullName evidence="2">Isochorismatase-like domain-containing protein</fullName>
    </recommendedName>
</protein>
<dbReference type="PANTHER" id="PTHR43540">
    <property type="entry name" value="PEROXYUREIDOACRYLATE/UREIDOACRYLATE AMIDOHYDROLASE-RELATED"/>
    <property type="match status" value="1"/>
</dbReference>
<evidence type="ECO:0000313" key="4">
    <source>
        <dbReference type="Proteomes" id="UP000654004"/>
    </source>
</evidence>
<dbReference type="Gene3D" id="3.40.50.850">
    <property type="entry name" value="Isochorismatase-like"/>
    <property type="match status" value="1"/>
</dbReference>
<dbReference type="Proteomes" id="UP000654004">
    <property type="component" value="Unassembled WGS sequence"/>
</dbReference>
<feature type="domain" description="Isochorismatase-like" evidence="2">
    <location>
        <begin position="8"/>
        <end position="193"/>
    </location>
</feature>
<accession>A0ABQ2QE36</accession>
<dbReference type="RefSeq" id="WP_188953057.1">
    <property type="nucleotide sequence ID" value="NZ_BMQW01000001.1"/>
</dbReference>
<dbReference type="SUPFAM" id="SSF52499">
    <property type="entry name" value="Isochorismatase-like hydrolases"/>
    <property type="match status" value="1"/>
</dbReference>
<proteinExistence type="predicted"/>
<dbReference type="CDD" id="cd00431">
    <property type="entry name" value="cysteine_hydrolases"/>
    <property type="match status" value="1"/>
</dbReference>
<evidence type="ECO:0000256" key="1">
    <source>
        <dbReference type="ARBA" id="ARBA00022801"/>
    </source>
</evidence>
<dbReference type="Pfam" id="PF00857">
    <property type="entry name" value="Isochorismatase"/>
    <property type="match status" value="1"/>
</dbReference>
<dbReference type="EMBL" id="BMQW01000001">
    <property type="protein sequence ID" value="GGP75948.1"/>
    <property type="molecule type" value="Genomic_DNA"/>
</dbReference>
<dbReference type="PANTHER" id="PTHR43540:SF16">
    <property type="entry name" value="ISOCHORISMATASE-LIKE DOMAIN-CONTAINING PROTEIN"/>
    <property type="match status" value="1"/>
</dbReference>
<organism evidence="3 4">
    <name type="scientific">Shewanella ulleungensis</name>
    <dbReference type="NCBI Taxonomy" id="2282699"/>
    <lineage>
        <taxon>Bacteria</taxon>
        <taxon>Pseudomonadati</taxon>
        <taxon>Pseudomonadota</taxon>
        <taxon>Gammaproteobacteria</taxon>
        <taxon>Alteromonadales</taxon>
        <taxon>Shewanellaceae</taxon>
        <taxon>Shewanella</taxon>
    </lineage>
</organism>
<evidence type="ECO:0000259" key="2">
    <source>
        <dbReference type="Pfam" id="PF00857"/>
    </source>
</evidence>
<keyword evidence="1" id="KW-0378">Hydrolase</keyword>
<keyword evidence="4" id="KW-1185">Reference proteome</keyword>
<dbReference type="InterPro" id="IPR050272">
    <property type="entry name" value="Isochorismatase-like_hydrls"/>
</dbReference>
<sequence length="196" mass="21419">MTQLAKKALVLIGFQNDYFFADGILHSVIEESSKITGVLQNTLTLLRKHGNDFAIVVNTPIFFTQDYSELSNPVGILKVISDVGAFKEGSYGAEVIQELDEFDDFIKIIPGKRGLNAFTNTTLAEVLRQAGVEDVVLAGTVTSICIDSTGRSAIDLGFNVTVLDDCTSSRTPFEQSFYCQEVFPLYATVCHSTDLS</sequence>
<evidence type="ECO:0000313" key="3">
    <source>
        <dbReference type="EMBL" id="GGP75948.1"/>
    </source>
</evidence>